<sequence length="284" mass="31884">MSDKKVVLITGASSGIGRTTAEYLCGKGYRVYGAARRVNDMQEIQRKGGEALFLDITDEENIQSIVSRIMDCEGRIDVLWNNAGFGLYGAIEDVSLDDARRLFETNLFGLSRLSQEVLPHMRKNRSGLIISTSSVSGVISCPLSAWYEATKHALEAWSNSLSMEVSQYNINVSTVVSGFFDTDIWHSARGDVVQRTQSSSYKALYEFVIAQTDKAFSQCKNNKACSTMVMAKMIEKIINDPKPRRTYYTGYMAKRMVLLYKVLGFHLFKAMILSQTNKNSHNDK</sequence>
<dbReference type="PRINTS" id="PR00081">
    <property type="entry name" value="GDHRDH"/>
</dbReference>
<dbReference type="GO" id="GO:0004316">
    <property type="term" value="F:3-oxoacyl-[acyl-carrier-protein] reductase (NADPH) activity"/>
    <property type="evidence" value="ECO:0007669"/>
    <property type="project" value="UniProtKB-EC"/>
</dbReference>
<proteinExistence type="inferred from homology"/>
<dbReference type="InterPro" id="IPR002347">
    <property type="entry name" value="SDR_fam"/>
</dbReference>
<dbReference type="CDD" id="cd05374">
    <property type="entry name" value="17beta-HSD-like_SDR_c"/>
    <property type="match status" value="1"/>
</dbReference>
<dbReference type="AlphaFoldDB" id="A0A1X7AG96"/>
<dbReference type="InterPro" id="IPR036291">
    <property type="entry name" value="NAD(P)-bd_dom_sf"/>
</dbReference>
<reference evidence="4 5" key="1">
    <citation type="submission" date="2017-03" db="EMBL/GenBank/DDBJ databases">
        <authorList>
            <person name="Afonso C.L."/>
            <person name="Miller P.J."/>
            <person name="Scott M.A."/>
            <person name="Spackman E."/>
            <person name="Goraichik I."/>
            <person name="Dimitrov K.M."/>
            <person name="Suarez D.L."/>
            <person name="Swayne D.E."/>
        </authorList>
    </citation>
    <scope>NUCLEOTIDE SEQUENCE [LARGE SCALE GENOMIC DNA]</scope>
    <source>
        <strain evidence="4">SB41UT1</strain>
    </source>
</reference>
<name>A0A1X7AG96_9GAMM</name>
<dbReference type="SUPFAM" id="SSF51735">
    <property type="entry name" value="NAD(P)-binding Rossmann-fold domains"/>
    <property type="match status" value="1"/>
</dbReference>
<dbReference type="RefSeq" id="WP_087107251.1">
    <property type="nucleotide sequence ID" value="NZ_CBCSCN010000001.1"/>
</dbReference>
<organism evidence="4 5">
    <name type="scientific">Parendozoicomonas haliclonae</name>
    <dbReference type="NCBI Taxonomy" id="1960125"/>
    <lineage>
        <taxon>Bacteria</taxon>
        <taxon>Pseudomonadati</taxon>
        <taxon>Pseudomonadota</taxon>
        <taxon>Gammaproteobacteria</taxon>
        <taxon>Oceanospirillales</taxon>
        <taxon>Endozoicomonadaceae</taxon>
        <taxon>Parendozoicomonas</taxon>
    </lineage>
</organism>
<evidence type="ECO:0000256" key="1">
    <source>
        <dbReference type="ARBA" id="ARBA00006484"/>
    </source>
</evidence>
<keyword evidence="2 4" id="KW-0560">Oxidoreductase</keyword>
<accession>A0A1X7AG96</accession>
<dbReference type="EMBL" id="FWPT01000002">
    <property type="protein sequence ID" value="SMA38229.1"/>
    <property type="molecule type" value="Genomic_DNA"/>
</dbReference>
<keyword evidence="5" id="KW-1185">Reference proteome</keyword>
<evidence type="ECO:0000313" key="4">
    <source>
        <dbReference type="EMBL" id="SMA38229.1"/>
    </source>
</evidence>
<evidence type="ECO:0000256" key="2">
    <source>
        <dbReference type="ARBA" id="ARBA00023002"/>
    </source>
</evidence>
<evidence type="ECO:0000313" key="5">
    <source>
        <dbReference type="Proteomes" id="UP000196573"/>
    </source>
</evidence>
<dbReference type="Pfam" id="PF00106">
    <property type="entry name" value="adh_short"/>
    <property type="match status" value="1"/>
</dbReference>
<comment type="similarity">
    <text evidence="1 3">Belongs to the short-chain dehydrogenases/reductases (SDR) family.</text>
</comment>
<dbReference type="PANTHER" id="PTHR44169:SF6">
    <property type="entry name" value="NADPH-DEPENDENT 1-ACYLDIHYDROXYACETONE PHOSPHATE REDUCTASE"/>
    <property type="match status" value="1"/>
</dbReference>
<dbReference type="OrthoDB" id="9775296at2"/>
<gene>
    <name evidence="4" type="primary">fabG_2</name>
    <name evidence="4" type="ORF">EHSB41UT_00856</name>
</gene>
<protein>
    <submittedName>
        <fullName evidence="4">3-oxoacyl-[acyl-carrier-protein] reductase FabG</fullName>
        <ecNumber evidence="4">1.1.1.100</ecNumber>
    </submittedName>
</protein>
<dbReference type="PANTHER" id="PTHR44169">
    <property type="entry name" value="NADPH-DEPENDENT 1-ACYLDIHYDROXYACETONE PHOSPHATE REDUCTASE"/>
    <property type="match status" value="1"/>
</dbReference>
<dbReference type="EC" id="1.1.1.100" evidence="4"/>
<evidence type="ECO:0000256" key="3">
    <source>
        <dbReference type="RuleBase" id="RU000363"/>
    </source>
</evidence>
<dbReference type="PRINTS" id="PR00080">
    <property type="entry name" value="SDRFAMILY"/>
</dbReference>
<dbReference type="Proteomes" id="UP000196573">
    <property type="component" value="Unassembled WGS sequence"/>
</dbReference>
<dbReference type="Gene3D" id="3.40.50.720">
    <property type="entry name" value="NAD(P)-binding Rossmann-like Domain"/>
    <property type="match status" value="1"/>
</dbReference>